<reference evidence="2" key="2">
    <citation type="journal article" date="2015" name="Data Brief">
        <title>Shoot transcriptome of the giant reed, Arundo donax.</title>
        <authorList>
            <person name="Barrero R.A."/>
            <person name="Guerrero F.D."/>
            <person name="Moolhuijzen P."/>
            <person name="Goolsby J.A."/>
            <person name="Tidwell J."/>
            <person name="Bellgard S.E."/>
            <person name="Bellgard M.I."/>
        </authorList>
    </citation>
    <scope>NUCLEOTIDE SEQUENCE</scope>
    <source>
        <tissue evidence="2">Shoot tissue taken approximately 20 cm above the soil surface</tissue>
    </source>
</reference>
<feature type="compositionally biased region" description="Low complexity" evidence="1">
    <location>
        <begin position="41"/>
        <end position="62"/>
    </location>
</feature>
<dbReference type="AlphaFoldDB" id="A0A0A9H2N3"/>
<evidence type="ECO:0000313" key="2">
    <source>
        <dbReference type="EMBL" id="JAE30059.1"/>
    </source>
</evidence>
<name>A0A0A9H2N3_ARUDO</name>
<feature type="region of interest" description="Disordered" evidence="1">
    <location>
        <begin position="1"/>
        <end position="77"/>
    </location>
</feature>
<organism evidence="2">
    <name type="scientific">Arundo donax</name>
    <name type="common">Giant reed</name>
    <name type="synonym">Donax arundinaceus</name>
    <dbReference type="NCBI Taxonomy" id="35708"/>
    <lineage>
        <taxon>Eukaryota</taxon>
        <taxon>Viridiplantae</taxon>
        <taxon>Streptophyta</taxon>
        <taxon>Embryophyta</taxon>
        <taxon>Tracheophyta</taxon>
        <taxon>Spermatophyta</taxon>
        <taxon>Magnoliopsida</taxon>
        <taxon>Liliopsida</taxon>
        <taxon>Poales</taxon>
        <taxon>Poaceae</taxon>
        <taxon>PACMAD clade</taxon>
        <taxon>Arundinoideae</taxon>
        <taxon>Arundineae</taxon>
        <taxon>Arundo</taxon>
    </lineage>
</organism>
<proteinExistence type="predicted"/>
<dbReference type="EMBL" id="GBRH01167837">
    <property type="protein sequence ID" value="JAE30059.1"/>
    <property type="molecule type" value="Transcribed_RNA"/>
</dbReference>
<evidence type="ECO:0000256" key="1">
    <source>
        <dbReference type="SAM" id="MobiDB-lite"/>
    </source>
</evidence>
<sequence>MASTAPRLPTSSSPTFTASWCASSAGSSMKRPTRTPSDCGSSWRTVTTRTASSTSRAPAGSRYRSTGSKSGGIPCGPKRRVLATVKAAGSVVLGG</sequence>
<accession>A0A0A9H2N3</accession>
<reference evidence="2" key="1">
    <citation type="submission" date="2014-09" db="EMBL/GenBank/DDBJ databases">
        <authorList>
            <person name="Magalhaes I.L.F."/>
            <person name="Oliveira U."/>
            <person name="Santos F.R."/>
            <person name="Vidigal T.H.D.A."/>
            <person name="Brescovit A.D."/>
            <person name="Santos A.J."/>
        </authorList>
    </citation>
    <scope>NUCLEOTIDE SEQUENCE</scope>
    <source>
        <tissue evidence="2">Shoot tissue taken approximately 20 cm above the soil surface</tissue>
    </source>
</reference>
<protein>
    <submittedName>
        <fullName evidence="2">Uncharacterized protein</fullName>
    </submittedName>
</protein>
<feature type="compositionally biased region" description="Polar residues" evidence="1">
    <location>
        <begin position="1"/>
        <end position="27"/>
    </location>
</feature>